<sequence length="783" mass="89929">MPIQITPLQDQKVHEIVAHYARMRAQEDTTQATTQSETPNNPGKIVEFKAPTGAGKTLMASLFISRLIAHYPETNFIFIIATLSSAELPGAFVRKIRDYSHQGVLDTPILEVAHYESPSASKAQKCESVPPIRCQKNKVYLFGKSTFGKGKLYTELKIIDAFVLEAARDYSLIYIRDEAHIGTKATEKPTFEKLLEENAAFILRMTATFDQKTLYPRVEITQSELEKSGAQTGQYLLKNQAKILENEAFEDSKLIDQAIERFKEIKEAYQKLEQEGVFIRPAMLIQVDNQPDAKKQPDAFTKWQNTLQELKAKFEAQGLSWVQYFGESSKESLKTGRLKNTPNGVKHNRRDNDIPKDALLHKISQINDTTDCIVFKIGPATGWDIPRACMLLRLRNVCSSALSIQTLGRIKRNPYPNLAKHPITDTYYLYENFKTPKDYTTYSYQVKEPFKGFQVLKIVLNIEEKAQDPAAIQKGLDHFITQNAQRVQDYANDCFNNEDAPNTYRLHHAKRTLANLYSLLHRLKRLKNALNTPQKGILNEILNKLKAKYPHTSPLQFEAILLEFFSQDIANIYSTSLARHKTYMPHLETYTPQEWREEWAQEPTSEEIDPDKYLTTIKKDANPTEHLPLDSASEIEVCKKLDRFACKNQAHIEVWLKNPPHSNVYIQYLDQQGNKHASYPDFVMRFSNGYLVYIEVKNAQDINQEKTKLLAQAYKEYFSNPKQENLYTHTSPLVLCIYKHDPKKPVLERYYDLKDPHLKALEESGTDLSHLLTTIKNAPKVAQ</sequence>
<evidence type="ECO:0000313" key="3">
    <source>
        <dbReference type="EMBL" id="MFC3848418.1"/>
    </source>
</evidence>
<gene>
    <name evidence="3" type="ORF">ACFOPX_07835</name>
</gene>
<organism evidence="3 4">
    <name type="scientific">Helicobacter baculiformis</name>
    <dbReference type="NCBI Taxonomy" id="427351"/>
    <lineage>
        <taxon>Bacteria</taxon>
        <taxon>Pseudomonadati</taxon>
        <taxon>Campylobacterota</taxon>
        <taxon>Epsilonproteobacteria</taxon>
        <taxon>Campylobacterales</taxon>
        <taxon>Helicobacteraceae</taxon>
        <taxon>Helicobacter</taxon>
    </lineage>
</organism>
<dbReference type="InterPro" id="IPR027417">
    <property type="entry name" value="P-loop_NTPase"/>
</dbReference>
<dbReference type="SUPFAM" id="SSF52540">
    <property type="entry name" value="P-loop containing nucleoside triphosphate hydrolases"/>
    <property type="match status" value="1"/>
</dbReference>
<evidence type="ECO:0000313" key="4">
    <source>
        <dbReference type="Proteomes" id="UP001595783"/>
    </source>
</evidence>
<proteinExistence type="predicted"/>
<keyword evidence="3" id="KW-0067">ATP-binding</keyword>
<feature type="domain" description="Helicase/UvrB N-terminal" evidence="2">
    <location>
        <begin position="21"/>
        <end position="210"/>
    </location>
</feature>
<dbReference type="Gene3D" id="3.40.50.300">
    <property type="entry name" value="P-loop containing nucleotide triphosphate hydrolases"/>
    <property type="match status" value="1"/>
</dbReference>
<reference evidence="4" key="1">
    <citation type="journal article" date="2019" name="Int. J. Syst. Evol. Microbiol.">
        <title>The Global Catalogue of Microorganisms (GCM) 10K type strain sequencing project: providing services to taxonomists for standard genome sequencing and annotation.</title>
        <authorList>
            <consortium name="The Broad Institute Genomics Platform"/>
            <consortium name="The Broad Institute Genome Sequencing Center for Infectious Disease"/>
            <person name="Wu L."/>
            <person name="Ma J."/>
        </authorList>
    </citation>
    <scope>NUCLEOTIDE SEQUENCE [LARGE SCALE GENOMIC DNA]</scope>
    <source>
        <strain evidence="4">CCUG 53816</strain>
    </source>
</reference>
<comment type="caution">
    <text evidence="3">The sequence shown here is derived from an EMBL/GenBank/DDBJ whole genome shotgun (WGS) entry which is preliminary data.</text>
</comment>
<dbReference type="Pfam" id="PF04851">
    <property type="entry name" value="ResIII"/>
    <property type="match status" value="1"/>
</dbReference>
<name>A0ABV7ZIL7_9HELI</name>
<evidence type="ECO:0000259" key="2">
    <source>
        <dbReference type="Pfam" id="PF04851"/>
    </source>
</evidence>
<dbReference type="InterPro" id="IPR006935">
    <property type="entry name" value="Helicase/UvrB_N"/>
</dbReference>
<keyword evidence="3" id="KW-0347">Helicase</keyword>
<dbReference type="Proteomes" id="UP001595783">
    <property type="component" value="Unassembled WGS sequence"/>
</dbReference>
<dbReference type="EMBL" id="JBHRZO010000051">
    <property type="protein sequence ID" value="MFC3848418.1"/>
    <property type="molecule type" value="Genomic_DNA"/>
</dbReference>
<feature type="region of interest" description="Disordered" evidence="1">
    <location>
        <begin position="333"/>
        <end position="352"/>
    </location>
</feature>
<dbReference type="RefSeq" id="WP_104752899.1">
    <property type="nucleotide sequence ID" value="NZ_FZMF01000058.1"/>
</dbReference>
<evidence type="ECO:0000256" key="1">
    <source>
        <dbReference type="SAM" id="MobiDB-lite"/>
    </source>
</evidence>
<keyword evidence="4" id="KW-1185">Reference proteome</keyword>
<dbReference type="GO" id="GO:0004386">
    <property type="term" value="F:helicase activity"/>
    <property type="evidence" value="ECO:0007669"/>
    <property type="project" value="UniProtKB-KW"/>
</dbReference>
<protein>
    <submittedName>
        <fullName evidence="3">DEAD/DEAH box helicase family protein</fullName>
    </submittedName>
</protein>
<accession>A0ABV7ZIL7</accession>
<keyword evidence="3" id="KW-0378">Hydrolase</keyword>
<keyword evidence="3" id="KW-0547">Nucleotide-binding</keyword>